<gene>
    <name evidence="16" type="ORF">VA596_18145</name>
</gene>
<dbReference type="Proteomes" id="UP001304298">
    <property type="component" value="Unassembled WGS sequence"/>
</dbReference>
<evidence type="ECO:0000256" key="5">
    <source>
        <dbReference type="ARBA" id="ARBA00016406"/>
    </source>
</evidence>
<evidence type="ECO:0000256" key="9">
    <source>
        <dbReference type="ARBA" id="ARBA00023002"/>
    </source>
</evidence>
<dbReference type="PANTHER" id="PTHR42802:SF1">
    <property type="entry name" value="L-ORNITHINE N(5)-MONOOXYGENASE"/>
    <property type="match status" value="1"/>
</dbReference>
<comment type="caution">
    <text evidence="16">The sequence shown here is derived from an EMBL/GenBank/DDBJ whole genome shotgun (WGS) entry which is preliminary data.</text>
</comment>
<evidence type="ECO:0000256" key="15">
    <source>
        <dbReference type="ARBA" id="ARBA00048407"/>
    </source>
</evidence>
<comment type="pathway">
    <text evidence="2">Siderophore biosynthesis.</text>
</comment>
<keyword evidence="8" id="KW-0521">NADP</keyword>
<dbReference type="Pfam" id="PF13434">
    <property type="entry name" value="Lys_Orn_oxgnase"/>
    <property type="match status" value="1"/>
</dbReference>
<evidence type="ECO:0000256" key="11">
    <source>
        <dbReference type="ARBA" id="ARBA00029939"/>
    </source>
</evidence>
<evidence type="ECO:0000256" key="2">
    <source>
        <dbReference type="ARBA" id="ARBA00004924"/>
    </source>
</evidence>
<sequence>MTAEAGEQVPIYDVVGVGFGPSNLALAIALAEHNAGQGEPVTAHFLERQPRFGWHRGMLIDTATMQVSFLKDLVTMRNPTSEFSFLNYLHAAGRLVDFINHKNLFPLRVEFHDYFEWAAAKVDDVVSYGTEVVSVKPVHDGDAVEFFDVETSDGSSLRARNLVMGTGLRPQLPEGVTAGERIWHNSELLFRVERLRATEPKRFVVVGAGQSAAEVAALLHDEFPHTEICAVFARYGYSPADDSSFANRIFDPEAVDQFYRAGELVKDRLMRYHGATNYSAVDVELIDELYRRVYREKVLGVERLRLFNVSRPVEVDDSGTVRIESLTTGTQTLLEADAVVYATGYRPADPTPLLGELGARCLRDGEGRLRVERDYRLTTESPLRGGIYLQGGTEHTHGITSSLLSNTAVRVGEILQSIVDRRAAPLPRQGEYAVSAR</sequence>
<evidence type="ECO:0000256" key="4">
    <source>
        <dbReference type="ARBA" id="ARBA00013076"/>
    </source>
</evidence>
<keyword evidence="10" id="KW-0503">Monooxygenase</keyword>
<evidence type="ECO:0000256" key="10">
    <source>
        <dbReference type="ARBA" id="ARBA00023033"/>
    </source>
</evidence>
<reference evidence="16 17" key="1">
    <citation type="submission" date="2023-12" db="EMBL/GenBank/DDBJ databases">
        <title>Amycolatopsis sp. V23-08.</title>
        <authorList>
            <person name="Somphong A."/>
        </authorList>
    </citation>
    <scope>NUCLEOTIDE SEQUENCE [LARGE SCALE GENOMIC DNA]</scope>
    <source>
        <strain evidence="16 17">V23-08</strain>
    </source>
</reference>
<name>A0ABU5R5G9_9PSEU</name>
<evidence type="ECO:0000256" key="7">
    <source>
        <dbReference type="ARBA" id="ARBA00022827"/>
    </source>
</evidence>
<dbReference type="PANTHER" id="PTHR42802">
    <property type="entry name" value="MONOOXYGENASE"/>
    <property type="match status" value="1"/>
</dbReference>
<protein>
    <recommendedName>
        <fullName evidence="5">L-lysine N6-monooxygenase MbtG</fullName>
        <ecNumber evidence="4">1.14.13.59</ecNumber>
    </recommendedName>
    <alternativeName>
        <fullName evidence="14">Lysine 6-N-hydroxylase</fullName>
    </alternativeName>
    <alternativeName>
        <fullName evidence="13">Lysine N6-hydroxylase</fullName>
    </alternativeName>
    <alternativeName>
        <fullName evidence="11">Lysine-N-oxygenase</fullName>
    </alternativeName>
    <alternativeName>
        <fullName evidence="12">Mycobactin synthase protein G</fullName>
    </alternativeName>
</protein>
<evidence type="ECO:0000256" key="1">
    <source>
        <dbReference type="ARBA" id="ARBA00001974"/>
    </source>
</evidence>
<comment type="similarity">
    <text evidence="3">Belongs to the lysine N(6)-hydroxylase/L-ornithine N(5)-oxygenase family.</text>
</comment>
<accession>A0ABU5R5G9</accession>
<proteinExistence type="inferred from homology"/>
<dbReference type="EMBL" id="JAYFSI010000003">
    <property type="protein sequence ID" value="MEA5361472.1"/>
    <property type="molecule type" value="Genomic_DNA"/>
</dbReference>
<evidence type="ECO:0000256" key="8">
    <source>
        <dbReference type="ARBA" id="ARBA00022857"/>
    </source>
</evidence>
<evidence type="ECO:0000256" key="13">
    <source>
        <dbReference type="ARBA" id="ARBA00032493"/>
    </source>
</evidence>
<evidence type="ECO:0000313" key="16">
    <source>
        <dbReference type="EMBL" id="MEA5361472.1"/>
    </source>
</evidence>
<evidence type="ECO:0000313" key="17">
    <source>
        <dbReference type="Proteomes" id="UP001304298"/>
    </source>
</evidence>
<dbReference type="PRINTS" id="PR00368">
    <property type="entry name" value="FADPNR"/>
</dbReference>
<dbReference type="SUPFAM" id="SSF51905">
    <property type="entry name" value="FAD/NAD(P)-binding domain"/>
    <property type="match status" value="2"/>
</dbReference>
<organism evidence="16 17">
    <name type="scientific">Amycolatopsis heterodermiae</name>
    <dbReference type="NCBI Taxonomy" id="3110235"/>
    <lineage>
        <taxon>Bacteria</taxon>
        <taxon>Bacillati</taxon>
        <taxon>Actinomycetota</taxon>
        <taxon>Actinomycetes</taxon>
        <taxon>Pseudonocardiales</taxon>
        <taxon>Pseudonocardiaceae</taxon>
        <taxon>Amycolatopsis</taxon>
    </lineage>
</organism>
<dbReference type="InterPro" id="IPR036188">
    <property type="entry name" value="FAD/NAD-bd_sf"/>
</dbReference>
<evidence type="ECO:0000256" key="14">
    <source>
        <dbReference type="ARBA" id="ARBA00032738"/>
    </source>
</evidence>
<dbReference type="EC" id="1.14.13.59" evidence="4"/>
<dbReference type="Gene3D" id="3.50.50.60">
    <property type="entry name" value="FAD/NAD(P)-binding domain"/>
    <property type="match status" value="1"/>
</dbReference>
<comment type="cofactor">
    <cofactor evidence="1">
        <name>FAD</name>
        <dbReference type="ChEBI" id="CHEBI:57692"/>
    </cofactor>
</comment>
<evidence type="ECO:0000256" key="6">
    <source>
        <dbReference type="ARBA" id="ARBA00022630"/>
    </source>
</evidence>
<dbReference type="InterPro" id="IPR025700">
    <property type="entry name" value="Lys/Orn_oxygenase"/>
</dbReference>
<keyword evidence="9" id="KW-0560">Oxidoreductase</keyword>
<evidence type="ECO:0000256" key="12">
    <source>
        <dbReference type="ARBA" id="ARBA00031158"/>
    </source>
</evidence>
<keyword evidence="7" id="KW-0274">FAD</keyword>
<comment type="catalytic activity">
    <reaction evidence="15">
        <text>L-lysine + NADPH + O2 = N(6)-hydroxy-L-lysine + NADP(+) + H2O</text>
        <dbReference type="Rhea" id="RHEA:23228"/>
        <dbReference type="ChEBI" id="CHEBI:15377"/>
        <dbReference type="ChEBI" id="CHEBI:15379"/>
        <dbReference type="ChEBI" id="CHEBI:32551"/>
        <dbReference type="ChEBI" id="CHEBI:57783"/>
        <dbReference type="ChEBI" id="CHEBI:57820"/>
        <dbReference type="ChEBI" id="CHEBI:58349"/>
        <dbReference type="EC" id="1.14.13.59"/>
    </reaction>
</comment>
<evidence type="ECO:0000256" key="3">
    <source>
        <dbReference type="ARBA" id="ARBA00007588"/>
    </source>
</evidence>
<dbReference type="PRINTS" id="PR00411">
    <property type="entry name" value="PNDRDTASEI"/>
</dbReference>
<dbReference type="RefSeq" id="WP_323328612.1">
    <property type="nucleotide sequence ID" value="NZ_JAYFSI010000003.1"/>
</dbReference>
<keyword evidence="6" id="KW-0285">Flavoprotein</keyword>
<keyword evidence="17" id="KW-1185">Reference proteome</keyword>